<feature type="signal peptide" evidence="1">
    <location>
        <begin position="1"/>
        <end position="21"/>
    </location>
</feature>
<keyword evidence="3" id="KW-1185">Reference proteome</keyword>
<protein>
    <submittedName>
        <fullName evidence="2">Uncharacterized protein</fullName>
    </submittedName>
</protein>
<sequence>MFVNNKTASLMALTFAASAAATCVTVPAVVNTLHSLPDVAEWVCPGTKMACSKLCGASNVGTNSCTATGSASGTDNPLVNNTYCYECECSDGSVPALAN</sequence>
<evidence type="ECO:0000256" key="1">
    <source>
        <dbReference type="SAM" id="SignalP"/>
    </source>
</evidence>
<reference evidence="2" key="1">
    <citation type="journal article" date="2023" name="Mol. Phylogenet. Evol.">
        <title>Genome-scale phylogeny and comparative genomics of the fungal order Sordariales.</title>
        <authorList>
            <person name="Hensen N."/>
            <person name="Bonometti L."/>
            <person name="Westerberg I."/>
            <person name="Brannstrom I.O."/>
            <person name="Guillou S."/>
            <person name="Cros-Aarteil S."/>
            <person name="Calhoun S."/>
            <person name="Haridas S."/>
            <person name="Kuo A."/>
            <person name="Mondo S."/>
            <person name="Pangilinan J."/>
            <person name="Riley R."/>
            <person name="LaButti K."/>
            <person name="Andreopoulos B."/>
            <person name="Lipzen A."/>
            <person name="Chen C."/>
            <person name="Yan M."/>
            <person name="Daum C."/>
            <person name="Ng V."/>
            <person name="Clum A."/>
            <person name="Steindorff A."/>
            <person name="Ohm R.A."/>
            <person name="Martin F."/>
            <person name="Silar P."/>
            <person name="Natvig D.O."/>
            <person name="Lalanne C."/>
            <person name="Gautier V."/>
            <person name="Ament-Velasquez S.L."/>
            <person name="Kruys A."/>
            <person name="Hutchinson M.I."/>
            <person name="Powell A.J."/>
            <person name="Barry K."/>
            <person name="Miller A.N."/>
            <person name="Grigoriev I.V."/>
            <person name="Debuchy R."/>
            <person name="Gladieux P."/>
            <person name="Hiltunen Thoren M."/>
            <person name="Johannesson H."/>
        </authorList>
    </citation>
    <scope>NUCLEOTIDE SEQUENCE</scope>
    <source>
        <strain evidence="2">CBS 232.78</strain>
    </source>
</reference>
<dbReference type="AlphaFoldDB" id="A0AAE0U0L4"/>
<evidence type="ECO:0000313" key="2">
    <source>
        <dbReference type="EMBL" id="KAK3386558.1"/>
    </source>
</evidence>
<gene>
    <name evidence="2" type="ORF">B0H63DRAFT_520648</name>
</gene>
<comment type="caution">
    <text evidence="2">The sequence shown here is derived from an EMBL/GenBank/DDBJ whole genome shotgun (WGS) entry which is preliminary data.</text>
</comment>
<dbReference type="EMBL" id="JAULSW010000003">
    <property type="protein sequence ID" value="KAK3386558.1"/>
    <property type="molecule type" value="Genomic_DNA"/>
</dbReference>
<feature type="chain" id="PRO_5042030170" evidence="1">
    <location>
        <begin position="22"/>
        <end position="99"/>
    </location>
</feature>
<dbReference type="Proteomes" id="UP001285441">
    <property type="component" value="Unassembled WGS sequence"/>
</dbReference>
<evidence type="ECO:0000313" key="3">
    <source>
        <dbReference type="Proteomes" id="UP001285441"/>
    </source>
</evidence>
<organism evidence="2 3">
    <name type="scientific">Podospora didyma</name>
    <dbReference type="NCBI Taxonomy" id="330526"/>
    <lineage>
        <taxon>Eukaryota</taxon>
        <taxon>Fungi</taxon>
        <taxon>Dikarya</taxon>
        <taxon>Ascomycota</taxon>
        <taxon>Pezizomycotina</taxon>
        <taxon>Sordariomycetes</taxon>
        <taxon>Sordariomycetidae</taxon>
        <taxon>Sordariales</taxon>
        <taxon>Podosporaceae</taxon>
        <taxon>Podospora</taxon>
    </lineage>
</organism>
<keyword evidence="1" id="KW-0732">Signal</keyword>
<reference evidence="2" key="2">
    <citation type="submission" date="2023-06" db="EMBL/GenBank/DDBJ databases">
        <authorList>
            <consortium name="Lawrence Berkeley National Laboratory"/>
            <person name="Haridas S."/>
            <person name="Hensen N."/>
            <person name="Bonometti L."/>
            <person name="Westerberg I."/>
            <person name="Brannstrom I.O."/>
            <person name="Guillou S."/>
            <person name="Cros-Aarteil S."/>
            <person name="Calhoun S."/>
            <person name="Kuo A."/>
            <person name="Mondo S."/>
            <person name="Pangilinan J."/>
            <person name="Riley R."/>
            <person name="LaButti K."/>
            <person name="Andreopoulos B."/>
            <person name="Lipzen A."/>
            <person name="Chen C."/>
            <person name="Yanf M."/>
            <person name="Daum C."/>
            <person name="Ng V."/>
            <person name="Clum A."/>
            <person name="Steindorff A."/>
            <person name="Ohm R."/>
            <person name="Martin F."/>
            <person name="Silar P."/>
            <person name="Natvig D."/>
            <person name="Lalanne C."/>
            <person name="Gautier V."/>
            <person name="Ament-velasquez S.L."/>
            <person name="Kruys A."/>
            <person name="Hutchinson M.I."/>
            <person name="Powell A.J."/>
            <person name="Barry K."/>
            <person name="Miller A.N."/>
            <person name="Grigoriev I.V."/>
            <person name="Debuchy R."/>
            <person name="Gladieux P."/>
            <person name="Thoren M.H."/>
            <person name="Johannesson H."/>
        </authorList>
    </citation>
    <scope>NUCLEOTIDE SEQUENCE</scope>
    <source>
        <strain evidence="2">CBS 232.78</strain>
    </source>
</reference>
<accession>A0AAE0U0L4</accession>
<proteinExistence type="predicted"/>
<name>A0AAE0U0L4_9PEZI</name>